<sequence length="66" mass="7860">DFIQLFWHSLLSRIIQPTKNRTDSDDELCILVTIKLYSMEFYIRELLDSEEDDLKALGKAVVRNNW</sequence>
<protein>
    <submittedName>
        <fullName evidence="1">Uncharacterized protein</fullName>
    </submittedName>
</protein>
<evidence type="ECO:0000313" key="1">
    <source>
        <dbReference type="EMBL" id="GIY33387.1"/>
    </source>
</evidence>
<comment type="caution">
    <text evidence="1">The sequence shown here is derived from an EMBL/GenBank/DDBJ whole genome shotgun (WGS) entry which is preliminary data.</text>
</comment>
<name>A0AAV4SLD6_CAEEX</name>
<organism evidence="1 2">
    <name type="scientific">Caerostris extrusa</name>
    <name type="common">Bark spider</name>
    <name type="synonym">Caerostris bankana</name>
    <dbReference type="NCBI Taxonomy" id="172846"/>
    <lineage>
        <taxon>Eukaryota</taxon>
        <taxon>Metazoa</taxon>
        <taxon>Ecdysozoa</taxon>
        <taxon>Arthropoda</taxon>
        <taxon>Chelicerata</taxon>
        <taxon>Arachnida</taxon>
        <taxon>Araneae</taxon>
        <taxon>Araneomorphae</taxon>
        <taxon>Entelegynae</taxon>
        <taxon>Araneoidea</taxon>
        <taxon>Araneidae</taxon>
        <taxon>Caerostris</taxon>
    </lineage>
</organism>
<proteinExistence type="predicted"/>
<accession>A0AAV4SLD6</accession>
<gene>
    <name evidence="1" type="ORF">CEXT_134441</name>
</gene>
<feature type="non-terminal residue" evidence="1">
    <location>
        <position position="1"/>
    </location>
</feature>
<keyword evidence="2" id="KW-1185">Reference proteome</keyword>
<evidence type="ECO:0000313" key="2">
    <source>
        <dbReference type="Proteomes" id="UP001054945"/>
    </source>
</evidence>
<reference evidence="1 2" key="1">
    <citation type="submission" date="2021-06" db="EMBL/GenBank/DDBJ databases">
        <title>Caerostris extrusa draft genome.</title>
        <authorList>
            <person name="Kono N."/>
            <person name="Arakawa K."/>
        </authorList>
    </citation>
    <scope>NUCLEOTIDE SEQUENCE [LARGE SCALE GENOMIC DNA]</scope>
</reference>
<dbReference type="AlphaFoldDB" id="A0AAV4SLD6"/>
<dbReference type="Proteomes" id="UP001054945">
    <property type="component" value="Unassembled WGS sequence"/>
</dbReference>
<dbReference type="EMBL" id="BPLR01009633">
    <property type="protein sequence ID" value="GIY33387.1"/>
    <property type="molecule type" value="Genomic_DNA"/>
</dbReference>